<comment type="caution">
    <text evidence="2">The sequence shown here is derived from an EMBL/GenBank/DDBJ whole genome shotgun (WGS) entry which is preliminary data.</text>
</comment>
<proteinExistence type="predicted"/>
<dbReference type="Proteomes" id="UP000828390">
    <property type="component" value="Unassembled WGS sequence"/>
</dbReference>
<accession>A0A9D4JSR4</accession>
<organism evidence="2 3">
    <name type="scientific">Dreissena polymorpha</name>
    <name type="common">Zebra mussel</name>
    <name type="synonym">Mytilus polymorpha</name>
    <dbReference type="NCBI Taxonomy" id="45954"/>
    <lineage>
        <taxon>Eukaryota</taxon>
        <taxon>Metazoa</taxon>
        <taxon>Spiralia</taxon>
        <taxon>Lophotrochozoa</taxon>
        <taxon>Mollusca</taxon>
        <taxon>Bivalvia</taxon>
        <taxon>Autobranchia</taxon>
        <taxon>Heteroconchia</taxon>
        <taxon>Euheterodonta</taxon>
        <taxon>Imparidentia</taxon>
        <taxon>Neoheterodontei</taxon>
        <taxon>Myida</taxon>
        <taxon>Dreissenoidea</taxon>
        <taxon>Dreissenidae</taxon>
        <taxon>Dreissena</taxon>
    </lineage>
</organism>
<name>A0A9D4JSR4_DREPO</name>
<evidence type="ECO:0000313" key="2">
    <source>
        <dbReference type="EMBL" id="KAH3822861.1"/>
    </source>
</evidence>
<sequence length="98" mass="10841">MDLSHERYPRDGHGRRAASSSVIGPIVRALPGLHLTLSYRPCPSNDLKTTYSYHKAGHSRRAAPTSVIGPGVCVLWGRHGRERAVILQIQPQNNINYS</sequence>
<gene>
    <name evidence="2" type="ORF">DPMN_124653</name>
</gene>
<feature type="compositionally biased region" description="Basic and acidic residues" evidence="1">
    <location>
        <begin position="1"/>
        <end position="14"/>
    </location>
</feature>
<keyword evidence="3" id="KW-1185">Reference proteome</keyword>
<evidence type="ECO:0000313" key="3">
    <source>
        <dbReference type="Proteomes" id="UP000828390"/>
    </source>
</evidence>
<reference evidence="2" key="2">
    <citation type="submission" date="2020-11" db="EMBL/GenBank/DDBJ databases">
        <authorList>
            <person name="McCartney M.A."/>
            <person name="Auch B."/>
            <person name="Kono T."/>
            <person name="Mallez S."/>
            <person name="Becker A."/>
            <person name="Gohl D.M."/>
            <person name="Silverstein K.A.T."/>
            <person name="Koren S."/>
            <person name="Bechman K.B."/>
            <person name="Herman A."/>
            <person name="Abrahante J.E."/>
            <person name="Garbe J."/>
        </authorList>
    </citation>
    <scope>NUCLEOTIDE SEQUENCE</scope>
    <source>
        <strain evidence="2">Duluth1</strain>
        <tissue evidence="2">Whole animal</tissue>
    </source>
</reference>
<feature type="region of interest" description="Disordered" evidence="1">
    <location>
        <begin position="1"/>
        <end position="20"/>
    </location>
</feature>
<evidence type="ECO:0000256" key="1">
    <source>
        <dbReference type="SAM" id="MobiDB-lite"/>
    </source>
</evidence>
<protein>
    <submittedName>
        <fullName evidence="2">Uncharacterized protein</fullName>
    </submittedName>
</protein>
<reference evidence="2" key="1">
    <citation type="journal article" date="2019" name="bioRxiv">
        <title>The Genome of the Zebra Mussel, Dreissena polymorpha: A Resource for Invasive Species Research.</title>
        <authorList>
            <person name="McCartney M.A."/>
            <person name="Auch B."/>
            <person name="Kono T."/>
            <person name="Mallez S."/>
            <person name="Zhang Y."/>
            <person name="Obille A."/>
            <person name="Becker A."/>
            <person name="Abrahante J.E."/>
            <person name="Garbe J."/>
            <person name="Badalamenti J.P."/>
            <person name="Herman A."/>
            <person name="Mangelson H."/>
            <person name="Liachko I."/>
            <person name="Sullivan S."/>
            <person name="Sone E.D."/>
            <person name="Koren S."/>
            <person name="Silverstein K.A.T."/>
            <person name="Beckman K.B."/>
            <person name="Gohl D.M."/>
        </authorList>
    </citation>
    <scope>NUCLEOTIDE SEQUENCE</scope>
    <source>
        <strain evidence="2">Duluth1</strain>
        <tissue evidence="2">Whole animal</tissue>
    </source>
</reference>
<dbReference type="AlphaFoldDB" id="A0A9D4JSR4"/>
<dbReference type="EMBL" id="JAIWYP010000005">
    <property type="protein sequence ID" value="KAH3822861.1"/>
    <property type="molecule type" value="Genomic_DNA"/>
</dbReference>